<accession>A0AAN1W037</accession>
<keyword evidence="5" id="KW-0131">Cell cycle</keyword>
<comment type="function">
    <text evidence="5">Part of the Tol-Pal system, which plays a role in outer membrane invagination during cell division and is important for maintaining outer membrane integrity.</text>
</comment>
<feature type="domain" description="TolB N-terminal" evidence="6">
    <location>
        <begin position="25"/>
        <end position="124"/>
    </location>
</feature>
<dbReference type="KEGG" id="fku:FGKAn22_17470"/>
<dbReference type="GO" id="GO:0051301">
    <property type="term" value="P:cell division"/>
    <property type="evidence" value="ECO:0007669"/>
    <property type="project" value="UniProtKB-UniRule"/>
</dbReference>
<evidence type="ECO:0000256" key="1">
    <source>
        <dbReference type="ARBA" id="ARBA00004418"/>
    </source>
</evidence>
<evidence type="ECO:0000259" key="6">
    <source>
        <dbReference type="Pfam" id="PF04052"/>
    </source>
</evidence>
<dbReference type="EMBL" id="AP019536">
    <property type="protein sequence ID" value="BBJ00055.1"/>
    <property type="molecule type" value="Genomic_DNA"/>
</dbReference>
<evidence type="ECO:0000256" key="3">
    <source>
        <dbReference type="ARBA" id="ARBA00022729"/>
    </source>
</evidence>
<dbReference type="Gene3D" id="3.40.50.10070">
    <property type="entry name" value="TolB, N-terminal domain"/>
    <property type="match status" value="1"/>
</dbReference>
<evidence type="ECO:0000256" key="4">
    <source>
        <dbReference type="ARBA" id="ARBA00022764"/>
    </source>
</evidence>
<dbReference type="SUPFAM" id="SSF52964">
    <property type="entry name" value="TolB, N-terminal domain"/>
    <property type="match status" value="1"/>
</dbReference>
<evidence type="ECO:0000256" key="2">
    <source>
        <dbReference type="ARBA" id="ARBA00009820"/>
    </source>
</evidence>
<comment type="subunit">
    <text evidence="5">The Tol-Pal system is composed of five core proteins: the inner membrane proteins TolA, TolQ and TolR, the periplasmic protein TolB and the outer membrane protein Pal. They form a network linking the inner and outer membranes and the peptidoglycan layer.</text>
</comment>
<comment type="subcellular location">
    <subcellularLocation>
        <location evidence="1 5">Periplasm</location>
    </subcellularLocation>
</comment>
<dbReference type="GO" id="GO:0017038">
    <property type="term" value="P:protein import"/>
    <property type="evidence" value="ECO:0007669"/>
    <property type="project" value="InterPro"/>
</dbReference>
<evidence type="ECO:0000313" key="7">
    <source>
        <dbReference type="EMBL" id="BBJ00055.1"/>
    </source>
</evidence>
<reference evidence="7 8" key="1">
    <citation type="submission" date="2019-03" db="EMBL/GenBank/DDBJ databases">
        <title>Complete genome sequence of Ferrigenium kumadai strain An22, a microaerophilic iron-oxidizing bacterium isolated from a paddy field soil.</title>
        <authorList>
            <person name="Watanabe T."/>
            <person name="Asakawa S."/>
        </authorList>
    </citation>
    <scope>NUCLEOTIDE SEQUENCE [LARGE SCALE GENOMIC DNA]</scope>
    <source>
        <strain evidence="7 8">An22</strain>
    </source>
</reference>
<evidence type="ECO:0000313" key="8">
    <source>
        <dbReference type="Proteomes" id="UP001319121"/>
    </source>
</evidence>
<dbReference type="NCBIfam" id="TIGR02800">
    <property type="entry name" value="propeller_TolB"/>
    <property type="match status" value="1"/>
</dbReference>
<proteinExistence type="inferred from homology"/>
<dbReference type="PANTHER" id="PTHR36842:SF1">
    <property type="entry name" value="PROTEIN TOLB"/>
    <property type="match status" value="1"/>
</dbReference>
<organism evidence="7 8">
    <name type="scientific">Ferrigenium kumadai</name>
    <dbReference type="NCBI Taxonomy" id="1682490"/>
    <lineage>
        <taxon>Bacteria</taxon>
        <taxon>Pseudomonadati</taxon>
        <taxon>Pseudomonadota</taxon>
        <taxon>Betaproteobacteria</taxon>
        <taxon>Nitrosomonadales</taxon>
        <taxon>Gallionellaceae</taxon>
        <taxon>Ferrigenium</taxon>
    </lineage>
</organism>
<keyword evidence="3 5" id="KW-0732">Signal</keyword>
<dbReference type="SUPFAM" id="SSF69304">
    <property type="entry name" value="Tricorn protease N-terminal domain"/>
    <property type="match status" value="1"/>
</dbReference>
<sequence length="423" mass="45643">MFMRFIRGIFGLVLLAQASVASAVLSIEIIGAGEHQIPVALVPFGGDSKLAQTVNEVVAGDLQRSGLFRLVDPAGKSPHEPGEVNYADWQVRGADALAIGTVDVPAKGRIEARFRLLDVVKQGELIGEAVSAAEGQERAIGHRIADLIYEKLTGDKGVFSSRIAYVNRQGARFKLLVADSDGYNEQVILSQSEPIMSPAWAPDGSHLAYVSFETGHAVVYVQSLYTNQRNVLADFPGSNSAPAWSPDGKQMAVVLTRDGSSQIYLVRPNGSGLRRITFSGAIDTEPHFSPDGQYLLFTSDRGGSAQIYRMAVEGGPVERMTFGEGANYSPRYSPDGKSFVFAHRNNGMFYIAAQDFQTGQMGLLTEGGWEKKPSYAPNGKLVLFASEARGRGILATVSSDGRVKQHMFTQSGDAREPVWGPNP</sequence>
<dbReference type="GO" id="GO:0042597">
    <property type="term" value="C:periplasmic space"/>
    <property type="evidence" value="ECO:0007669"/>
    <property type="project" value="UniProtKB-SubCell"/>
</dbReference>
<dbReference type="InterPro" id="IPR011042">
    <property type="entry name" value="6-blade_b-propeller_TolB-like"/>
</dbReference>
<name>A0AAN1W037_9PROT</name>
<dbReference type="Gene3D" id="2.120.10.30">
    <property type="entry name" value="TolB, C-terminal domain"/>
    <property type="match status" value="1"/>
</dbReference>
<gene>
    <name evidence="5 7" type="primary">tolB</name>
    <name evidence="7" type="ORF">FGKAn22_17470</name>
</gene>
<dbReference type="AlphaFoldDB" id="A0AAN1W037"/>
<keyword evidence="8" id="KW-1185">Reference proteome</keyword>
<dbReference type="InterPro" id="IPR014167">
    <property type="entry name" value="Tol-Pal_TolB"/>
</dbReference>
<dbReference type="Pfam" id="PF07676">
    <property type="entry name" value="PD40"/>
    <property type="match status" value="5"/>
</dbReference>
<dbReference type="PANTHER" id="PTHR36842">
    <property type="entry name" value="PROTEIN TOLB HOMOLOG"/>
    <property type="match status" value="1"/>
</dbReference>
<dbReference type="InterPro" id="IPR011659">
    <property type="entry name" value="WD40"/>
</dbReference>
<dbReference type="Proteomes" id="UP001319121">
    <property type="component" value="Chromosome"/>
</dbReference>
<dbReference type="InterPro" id="IPR007195">
    <property type="entry name" value="TolB_N"/>
</dbReference>
<protein>
    <recommendedName>
        <fullName evidence="5">Tol-Pal system protein TolB</fullName>
    </recommendedName>
</protein>
<dbReference type="Pfam" id="PF04052">
    <property type="entry name" value="TolB_N"/>
    <property type="match status" value="1"/>
</dbReference>
<comment type="similarity">
    <text evidence="2 5">Belongs to the TolB family.</text>
</comment>
<keyword evidence="4 5" id="KW-0574">Periplasm</keyword>
<evidence type="ECO:0000256" key="5">
    <source>
        <dbReference type="HAMAP-Rule" id="MF_00671"/>
    </source>
</evidence>
<keyword evidence="5" id="KW-0132">Cell division</keyword>
<dbReference type="HAMAP" id="MF_00671">
    <property type="entry name" value="TolB"/>
    <property type="match status" value="1"/>
</dbReference>